<dbReference type="InterPro" id="IPR027417">
    <property type="entry name" value="P-loop_NTPase"/>
</dbReference>
<dbReference type="InterPro" id="IPR056884">
    <property type="entry name" value="NPHP3-like_N"/>
</dbReference>
<proteinExistence type="predicted"/>
<dbReference type="Pfam" id="PF24883">
    <property type="entry name" value="NPHP3_N"/>
    <property type="match status" value="1"/>
</dbReference>
<reference evidence="3" key="1">
    <citation type="submission" date="2022-07" db="EMBL/GenBank/DDBJ databases">
        <title>Fungi with potential for degradation of polypropylene.</title>
        <authorList>
            <person name="Gostincar C."/>
        </authorList>
    </citation>
    <scope>NUCLEOTIDE SEQUENCE</scope>
    <source>
        <strain evidence="3">EXF-13308</strain>
    </source>
</reference>
<name>A0AA38RIT7_9PEZI</name>
<dbReference type="SUPFAM" id="SSF52540">
    <property type="entry name" value="P-loop containing nucleoside triphosphate hydrolases"/>
    <property type="match status" value="1"/>
</dbReference>
<evidence type="ECO:0000259" key="2">
    <source>
        <dbReference type="Pfam" id="PF24883"/>
    </source>
</evidence>
<dbReference type="AlphaFoldDB" id="A0AA38RIT7"/>
<organism evidence="3 4">
    <name type="scientific">Pleurostoma richardsiae</name>
    <dbReference type="NCBI Taxonomy" id="41990"/>
    <lineage>
        <taxon>Eukaryota</taxon>
        <taxon>Fungi</taxon>
        <taxon>Dikarya</taxon>
        <taxon>Ascomycota</taxon>
        <taxon>Pezizomycotina</taxon>
        <taxon>Sordariomycetes</taxon>
        <taxon>Sordariomycetidae</taxon>
        <taxon>Calosphaeriales</taxon>
        <taxon>Pleurostomataceae</taxon>
        <taxon>Pleurostoma</taxon>
    </lineage>
</organism>
<comment type="caution">
    <text evidence="3">The sequence shown here is derived from an EMBL/GenBank/DDBJ whole genome shotgun (WGS) entry which is preliminary data.</text>
</comment>
<keyword evidence="4" id="KW-1185">Reference proteome</keyword>
<dbReference type="PANTHER" id="PTHR10039">
    <property type="entry name" value="AMELOGENIN"/>
    <property type="match status" value="1"/>
</dbReference>
<gene>
    <name evidence="3" type="ORF">NKR23_g8829</name>
</gene>
<sequence>MAEAAVAFGLAVNALQVVDYGIKFLATAWNIWKSGKEGVDGLVDLQLVSQDVRAVVKELETAPSSSSHPLNDGSNERIMTLAKECGEISQRILDSVESLGIPGKGRRKRQAIVAAARLAWKYDEIMALQARLADMKSEITLNLNISLRSCMMKSLENQDVIKQQLAQSHKDNHKLKSRIEKMADDGEGLGSTLVRYLVWGADSTWSRELAQSIFDGLLEAVYNSEKYHNSDASAFKIGKSRRATLERKFLSKLQYDGMQDRELTVVEAHQTTFRWILEQEDDQQRPWTNFRHWLESDQQLYWITGKAGSGKSTLMRFITQPVSSNNAISATDEEPRCSEYLLRWAKGRRIVFGAFYFWAAGMNIQSSKEGLYRTLLYQILRHCPEAIPHVCPERWEALCLFNEDPRSLGEGELRNILLKTARVVSSTASLCLFIDGLDEFNGRHDDLIRLVQELLATSPIKICVGSRPWLVFEDALSSQSNLRLEDLTHDDIKEYVMTRFQSDAEFGRLREQEADFSDDLVDNVVGKASGVFLWVDLVVTSLLDGMRSGDRACDLQRRLDQLPGDLESLYDDIFGSIDPLYLEHAAQYFQMMQACD</sequence>
<feature type="domain" description="Nephrocystin 3-like N-terminal" evidence="2">
    <location>
        <begin position="288"/>
        <end position="467"/>
    </location>
</feature>
<protein>
    <submittedName>
        <fullName evidence="3">P-loop containing nucleoside triphosphate hydrolase</fullName>
    </submittedName>
</protein>
<dbReference type="Proteomes" id="UP001174694">
    <property type="component" value="Unassembled WGS sequence"/>
</dbReference>
<dbReference type="GO" id="GO:0016787">
    <property type="term" value="F:hydrolase activity"/>
    <property type="evidence" value="ECO:0007669"/>
    <property type="project" value="UniProtKB-KW"/>
</dbReference>
<keyword evidence="3" id="KW-0378">Hydrolase</keyword>
<evidence type="ECO:0000256" key="1">
    <source>
        <dbReference type="ARBA" id="ARBA00022737"/>
    </source>
</evidence>
<dbReference type="PANTHER" id="PTHR10039:SF5">
    <property type="entry name" value="NACHT DOMAIN-CONTAINING PROTEIN"/>
    <property type="match status" value="1"/>
</dbReference>
<keyword evidence="1" id="KW-0677">Repeat</keyword>
<accession>A0AA38RIT7</accession>
<dbReference type="Gene3D" id="3.40.50.300">
    <property type="entry name" value="P-loop containing nucleotide triphosphate hydrolases"/>
    <property type="match status" value="1"/>
</dbReference>
<evidence type="ECO:0000313" key="3">
    <source>
        <dbReference type="EMBL" id="KAJ9137859.1"/>
    </source>
</evidence>
<evidence type="ECO:0000313" key="4">
    <source>
        <dbReference type="Proteomes" id="UP001174694"/>
    </source>
</evidence>
<dbReference type="EMBL" id="JANBVO010000032">
    <property type="protein sequence ID" value="KAJ9137859.1"/>
    <property type="molecule type" value="Genomic_DNA"/>
</dbReference>